<evidence type="ECO:0000313" key="3">
    <source>
        <dbReference type="EMBL" id="KAL1857019.1"/>
    </source>
</evidence>
<proteinExistence type="inferred from homology"/>
<accession>A0ABR3WAA0</accession>
<dbReference type="SUPFAM" id="SSF117782">
    <property type="entry name" value="YbjQ-like"/>
    <property type="match status" value="1"/>
</dbReference>
<dbReference type="EMBL" id="JAWRVE010000116">
    <property type="protein sequence ID" value="KAL1857019.1"/>
    <property type="molecule type" value="Genomic_DNA"/>
</dbReference>
<dbReference type="Gene3D" id="3.30.110.70">
    <property type="entry name" value="Hypothetical protein apc22750. Chain B"/>
    <property type="match status" value="1"/>
</dbReference>
<feature type="region of interest" description="Disordered" evidence="2">
    <location>
        <begin position="24"/>
        <end position="45"/>
    </location>
</feature>
<dbReference type="PANTHER" id="PTHR34068">
    <property type="entry name" value="UPF0145 PROTEIN YBJQ"/>
    <property type="match status" value="1"/>
</dbReference>
<keyword evidence="4" id="KW-1185">Reference proteome</keyword>
<dbReference type="InterPro" id="IPR002765">
    <property type="entry name" value="UPF0145_YbjQ-like"/>
</dbReference>
<dbReference type="Proteomes" id="UP001583177">
    <property type="component" value="Unassembled WGS sequence"/>
</dbReference>
<evidence type="ECO:0000256" key="1">
    <source>
        <dbReference type="ARBA" id="ARBA00010751"/>
    </source>
</evidence>
<name>A0ABR3WAA0_9PEZI</name>
<organism evidence="3 4">
    <name type="scientific">Diaporthe australafricana</name>
    <dbReference type="NCBI Taxonomy" id="127596"/>
    <lineage>
        <taxon>Eukaryota</taxon>
        <taxon>Fungi</taxon>
        <taxon>Dikarya</taxon>
        <taxon>Ascomycota</taxon>
        <taxon>Pezizomycotina</taxon>
        <taxon>Sordariomycetes</taxon>
        <taxon>Sordariomycetidae</taxon>
        <taxon>Diaporthales</taxon>
        <taxon>Diaporthaceae</taxon>
        <taxon>Diaporthe</taxon>
    </lineage>
</organism>
<comment type="caution">
    <text evidence="3">The sequence shown here is derived from an EMBL/GenBank/DDBJ whole genome shotgun (WGS) entry which is preliminary data.</text>
</comment>
<evidence type="ECO:0000256" key="2">
    <source>
        <dbReference type="SAM" id="MobiDB-lite"/>
    </source>
</evidence>
<comment type="similarity">
    <text evidence="1">Belongs to the UPF0145 family.</text>
</comment>
<dbReference type="InterPro" id="IPR035439">
    <property type="entry name" value="UPF0145_dom_sf"/>
</dbReference>
<dbReference type="Pfam" id="PF01906">
    <property type="entry name" value="YbjQ_1"/>
    <property type="match status" value="1"/>
</dbReference>
<dbReference type="PANTHER" id="PTHR34068:SF2">
    <property type="entry name" value="UPF0145 PROTEIN SCO3412"/>
    <property type="match status" value="1"/>
</dbReference>
<reference evidence="3 4" key="1">
    <citation type="journal article" date="2024" name="IMA Fungus">
        <title>IMA Genome - F19 : A genome assembly and annotation guide to empower mycologists, including annotated draft genome sequences of Ceratocystis pirilliformis, Diaporthe australafricana, Fusarium ophioides, Paecilomyces lecythidis, and Sporothrix stenoceras.</title>
        <authorList>
            <person name="Aylward J."/>
            <person name="Wilson A.M."/>
            <person name="Visagie C.M."/>
            <person name="Spraker J."/>
            <person name="Barnes I."/>
            <person name="Buitendag C."/>
            <person name="Ceriani C."/>
            <person name="Del Mar Angel L."/>
            <person name="du Plessis D."/>
            <person name="Fuchs T."/>
            <person name="Gasser K."/>
            <person name="Kramer D."/>
            <person name="Li W."/>
            <person name="Munsamy K."/>
            <person name="Piso A."/>
            <person name="Price J.L."/>
            <person name="Sonnekus B."/>
            <person name="Thomas C."/>
            <person name="van der Nest A."/>
            <person name="van Dijk A."/>
            <person name="van Heerden A."/>
            <person name="van Vuuren N."/>
            <person name="Yilmaz N."/>
            <person name="Duong T.A."/>
            <person name="van der Merwe N.A."/>
            <person name="Wingfield M.J."/>
            <person name="Wingfield B.D."/>
        </authorList>
    </citation>
    <scope>NUCLEOTIDE SEQUENCE [LARGE SCALE GENOMIC DNA]</scope>
    <source>
        <strain evidence="3 4">CMW 18300</strain>
    </source>
</reference>
<sequence length="193" mass="21108">MHRYRHSHSKHDFRDLPDCVDHGTSTEAVDHDTNDPPKQSNGAFSANFVSTSSRHFIPSSPTEQLELPRGIFTATTYEIPGYRTVRCMGTVVGMSTRSRGFGPTLGAGFKTIVGGDIGALTKLMYRTRNDAVVRLCAECRKLGANAVVGMRFDTGQIADGIAQACVYGTAMYIVMEDTGADEEPQNPTELKYH</sequence>
<feature type="compositionally biased region" description="Polar residues" evidence="2">
    <location>
        <begin position="36"/>
        <end position="45"/>
    </location>
</feature>
<evidence type="ECO:0000313" key="4">
    <source>
        <dbReference type="Proteomes" id="UP001583177"/>
    </source>
</evidence>
<gene>
    <name evidence="3" type="ORF">Daus18300_010465</name>
</gene>
<protein>
    <submittedName>
        <fullName evidence="3">Uncharacterized protein</fullName>
    </submittedName>
</protein>
<dbReference type="HAMAP" id="MF_00338">
    <property type="entry name" value="UPF0145"/>
    <property type="match status" value="1"/>
</dbReference>